<keyword evidence="5" id="KW-0539">Nucleus</keyword>
<evidence type="ECO:0000256" key="2">
    <source>
        <dbReference type="ARBA" id="ARBA00022723"/>
    </source>
</evidence>
<organism evidence="6 7">
    <name type="scientific">Allacma fusca</name>
    <dbReference type="NCBI Taxonomy" id="39272"/>
    <lineage>
        <taxon>Eukaryota</taxon>
        <taxon>Metazoa</taxon>
        <taxon>Ecdysozoa</taxon>
        <taxon>Arthropoda</taxon>
        <taxon>Hexapoda</taxon>
        <taxon>Collembola</taxon>
        <taxon>Symphypleona</taxon>
        <taxon>Sminthuridae</taxon>
        <taxon>Allacma</taxon>
    </lineage>
</organism>
<comment type="caution">
    <text evidence="6">The sequence shown here is derived from an EMBL/GenBank/DDBJ whole genome shotgun (WGS) entry which is preliminary data.</text>
</comment>
<dbReference type="PANTHER" id="PTHR46481:SF10">
    <property type="entry name" value="ZINC FINGER BED DOMAIN-CONTAINING PROTEIN 39"/>
    <property type="match status" value="1"/>
</dbReference>
<dbReference type="PANTHER" id="PTHR46481">
    <property type="entry name" value="ZINC FINGER BED DOMAIN-CONTAINING PROTEIN 4"/>
    <property type="match status" value="1"/>
</dbReference>
<gene>
    <name evidence="6" type="ORF">AFUS01_LOCUS38848</name>
</gene>
<proteinExistence type="predicted"/>
<feature type="non-terminal residue" evidence="6">
    <location>
        <position position="124"/>
    </location>
</feature>
<evidence type="ECO:0000256" key="5">
    <source>
        <dbReference type="ARBA" id="ARBA00023242"/>
    </source>
</evidence>
<dbReference type="AlphaFoldDB" id="A0A8J2L554"/>
<keyword evidence="7" id="KW-1185">Reference proteome</keyword>
<dbReference type="OrthoDB" id="6366580at2759"/>
<dbReference type="GO" id="GO:0005634">
    <property type="term" value="C:nucleus"/>
    <property type="evidence" value="ECO:0007669"/>
    <property type="project" value="UniProtKB-SubCell"/>
</dbReference>
<sequence length="124" mass="14039">INVGYRKQLAKVPKAGLHTSLDLWTSRSHHSVLGVRVHYIDEEWKLRNRAIGFIEFQEHKTADNVREAFKSLIETDYGIEPSQLGVVMTDNAAENVKAFDMKEFLLNVGPTVEPVSVEDYDGIP</sequence>
<protein>
    <submittedName>
        <fullName evidence="6">Uncharacterized protein</fullName>
    </submittedName>
</protein>
<evidence type="ECO:0000256" key="3">
    <source>
        <dbReference type="ARBA" id="ARBA00022771"/>
    </source>
</evidence>
<evidence type="ECO:0000256" key="1">
    <source>
        <dbReference type="ARBA" id="ARBA00004123"/>
    </source>
</evidence>
<reference evidence="6" key="1">
    <citation type="submission" date="2021-06" db="EMBL/GenBank/DDBJ databases">
        <authorList>
            <person name="Hodson N. C."/>
            <person name="Mongue J. A."/>
            <person name="Jaron S. K."/>
        </authorList>
    </citation>
    <scope>NUCLEOTIDE SEQUENCE</scope>
</reference>
<dbReference type="InterPro" id="IPR052035">
    <property type="entry name" value="ZnF_BED_domain_contain"/>
</dbReference>
<comment type="subcellular location">
    <subcellularLocation>
        <location evidence="1">Nucleus</location>
    </subcellularLocation>
</comment>
<dbReference type="EMBL" id="CAJVCH010549513">
    <property type="protein sequence ID" value="CAG7828955.1"/>
    <property type="molecule type" value="Genomic_DNA"/>
</dbReference>
<evidence type="ECO:0000313" key="7">
    <source>
        <dbReference type="Proteomes" id="UP000708208"/>
    </source>
</evidence>
<dbReference type="Proteomes" id="UP000708208">
    <property type="component" value="Unassembled WGS sequence"/>
</dbReference>
<evidence type="ECO:0000313" key="6">
    <source>
        <dbReference type="EMBL" id="CAG7828955.1"/>
    </source>
</evidence>
<name>A0A8J2L554_9HEXA</name>
<keyword evidence="4" id="KW-0862">Zinc</keyword>
<keyword evidence="3" id="KW-0863">Zinc-finger</keyword>
<feature type="non-terminal residue" evidence="6">
    <location>
        <position position="1"/>
    </location>
</feature>
<accession>A0A8J2L554</accession>
<evidence type="ECO:0000256" key="4">
    <source>
        <dbReference type="ARBA" id="ARBA00022833"/>
    </source>
</evidence>
<dbReference type="GO" id="GO:0008270">
    <property type="term" value="F:zinc ion binding"/>
    <property type="evidence" value="ECO:0007669"/>
    <property type="project" value="UniProtKB-KW"/>
</dbReference>
<keyword evidence="2" id="KW-0479">Metal-binding</keyword>